<reference evidence="3" key="1">
    <citation type="submission" date="2025-08" db="UniProtKB">
        <authorList>
            <consortium name="RefSeq"/>
        </authorList>
    </citation>
    <scope>IDENTIFICATION</scope>
</reference>
<dbReference type="Proteomes" id="UP001515500">
    <property type="component" value="Chromosome 15"/>
</dbReference>
<feature type="compositionally biased region" description="Low complexity" evidence="1">
    <location>
        <begin position="28"/>
        <end position="43"/>
    </location>
</feature>
<dbReference type="AlphaFoldDB" id="A0AB40CLD5"/>
<keyword evidence="2" id="KW-1185">Reference proteome</keyword>
<feature type="region of interest" description="Disordered" evidence="1">
    <location>
        <begin position="24"/>
        <end position="57"/>
    </location>
</feature>
<organism evidence="2 3">
    <name type="scientific">Dioscorea cayennensis subsp. rotundata</name>
    <name type="common">White Guinea yam</name>
    <name type="synonym">Dioscorea rotundata</name>
    <dbReference type="NCBI Taxonomy" id="55577"/>
    <lineage>
        <taxon>Eukaryota</taxon>
        <taxon>Viridiplantae</taxon>
        <taxon>Streptophyta</taxon>
        <taxon>Embryophyta</taxon>
        <taxon>Tracheophyta</taxon>
        <taxon>Spermatophyta</taxon>
        <taxon>Magnoliopsida</taxon>
        <taxon>Liliopsida</taxon>
        <taxon>Dioscoreales</taxon>
        <taxon>Dioscoreaceae</taxon>
        <taxon>Dioscorea</taxon>
    </lineage>
</organism>
<accession>A0AB40CLD5</accession>
<evidence type="ECO:0000313" key="3">
    <source>
        <dbReference type="RefSeq" id="XP_039140779.1"/>
    </source>
</evidence>
<feature type="compositionally biased region" description="Pro residues" evidence="1">
    <location>
        <begin position="44"/>
        <end position="53"/>
    </location>
</feature>
<sequence length="116" mass="12864">MSRRLRHDRLHRFLRPGALARLRDSRISARSPRSSSKAQLLLPCLPPSSPSPSPDQIDGFPCFYVRVSGPRRPQRKRLAASKSIFFVASSPTNPSSPEPSDQVLDFISGADLLVAR</sequence>
<dbReference type="RefSeq" id="XP_039140779.1">
    <property type="nucleotide sequence ID" value="XM_039284845.1"/>
</dbReference>
<dbReference type="PANTHER" id="PTHR35495">
    <property type="entry name" value="OS06G0679600 PROTEIN"/>
    <property type="match status" value="1"/>
</dbReference>
<dbReference type="GeneID" id="120277968"/>
<evidence type="ECO:0000313" key="2">
    <source>
        <dbReference type="Proteomes" id="UP001515500"/>
    </source>
</evidence>
<protein>
    <submittedName>
        <fullName evidence="3">Uncharacterized protein LOC120277968</fullName>
    </submittedName>
</protein>
<dbReference type="PANTHER" id="PTHR35495:SF1">
    <property type="entry name" value="OS06G0679600 PROTEIN"/>
    <property type="match status" value="1"/>
</dbReference>
<proteinExistence type="predicted"/>
<name>A0AB40CLD5_DIOCR</name>
<gene>
    <name evidence="3" type="primary">LOC120277968</name>
</gene>
<evidence type="ECO:0000256" key="1">
    <source>
        <dbReference type="SAM" id="MobiDB-lite"/>
    </source>
</evidence>